<evidence type="ECO:0000256" key="1">
    <source>
        <dbReference type="SAM" id="MobiDB-lite"/>
    </source>
</evidence>
<protein>
    <submittedName>
        <fullName evidence="2">Phosphoribose diphosphate:decaprenyl-phosphate phosphoribosyltransferase</fullName>
    </submittedName>
</protein>
<dbReference type="GO" id="GO:0016757">
    <property type="term" value="F:glycosyltransferase activity"/>
    <property type="evidence" value="ECO:0007669"/>
    <property type="project" value="UniProtKB-KW"/>
</dbReference>
<feature type="compositionally biased region" description="Basic residues" evidence="1">
    <location>
        <begin position="78"/>
        <end position="89"/>
    </location>
</feature>
<keyword evidence="2" id="KW-0808">Transferase</keyword>
<keyword evidence="2" id="KW-0328">Glycosyltransferase</keyword>
<name>A0A0B5D5G4_9CORY</name>
<evidence type="ECO:0000313" key="3">
    <source>
        <dbReference type="Proteomes" id="UP000031524"/>
    </source>
</evidence>
<feature type="compositionally biased region" description="Basic residues" evidence="1">
    <location>
        <begin position="242"/>
        <end position="252"/>
    </location>
</feature>
<reference evidence="2 3" key="1">
    <citation type="submission" date="2013-04" db="EMBL/GenBank/DDBJ databases">
        <title>Complete genome sequence of Corynebacterium humireducens DSM 45392(T), isolated from a wastewater-fed microbial fuel cell.</title>
        <authorList>
            <person name="Ruckert C."/>
            <person name="Albersmeier A."/>
            <person name="Kalinowski J."/>
        </authorList>
    </citation>
    <scope>NUCLEOTIDE SEQUENCE [LARGE SCALE GENOMIC DNA]</scope>
    <source>
        <strain evidence="3">MFC-5</strain>
    </source>
</reference>
<dbReference type="EMBL" id="CP005286">
    <property type="protein sequence ID" value="AJE34255.1"/>
    <property type="molecule type" value="Genomic_DNA"/>
</dbReference>
<feature type="region of interest" description="Disordered" evidence="1">
    <location>
        <begin position="1"/>
        <end position="92"/>
    </location>
</feature>
<dbReference type="Proteomes" id="UP000031524">
    <property type="component" value="Chromosome"/>
</dbReference>
<sequence>MGEERPRRRRPRGRRRRGAYRRTHASRRPPRLRRLLPRGVLDLPGQRRPRRRGRPRAPHQALPPDRLRHAAGQPGVRHGGHPHRGRRRPVLPGLLRLGPGRRRVRVHRPPAGLLLRLEAPAGDRHRAGLLRFHAPRHGRWRRRRHRAVPVVPAGRRLRFAVHGLRQALRRAAARRAHRQEDPPLPAGLHRHVPAFRVDAGRHRRRHELRPVGFPALQRRRGHGRRLVPDLHGAVHHRDPALRRRRRPRRRWCPGRDGSVGPCPAAAGRAVDPVHRLRGVSRAGDLAAT</sequence>
<proteinExistence type="predicted"/>
<keyword evidence="3" id="KW-1185">Reference proteome</keyword>
<gene>
    <name evidence="2" type="ORF">B842_12050</name>
</gene>
<feature type="compositionally biased region" description="Basic residues" evidence="1">
    <location>
        <begin position="7"/>
        <end position="36"/>
    </location>
</feature>
<accession>A0A0B5D5G4</accession>
<feature type="compositionally biased region" description="Basic residues" evidence="1">
    <location>
        <begin position="47"/>
        <end position="57"/>
    </location>
</feature>
<dbReference type="KEGG" id="chm:B842_12050"/>
<organism evidence="2 3">
    <name type="scientific">Corynebacterium humireducens NBRC 106098 = DSM 45392</name>
    <dbReference type="NCBI Taxonomy" id="1223515"/>
    <lineage>
        <taxon>Bacteria</taxon>
        <taxon>Bacillati</taxon>
        <taxon>Actinomycetota</taxon>
        <taxon>Actinomycetes</taxon>
        <taxon>Mycobacteriales</taxon>
        <taxon>Corynebacteriaceae</taxon>
        <taxon>Corynebacterium</taxon>
    </lineage>
</organism>
<dbReference type="AlphaFoldDB" id="A0A0B5D5G4"/>
<dbReference type="HOGENOM" id="CLU_965458_0_0_11"/>
<feature type="region of interest" description="Disordered" evidence="1">
    <location>
        <begin position="235"/>
        <end position="254"/>
    </location>
</feature>
<evidence type="ECO:0000313" key="2">
    <source>
        <dbReference type="EMBL" id="AJE34255.1"/>
    </source>
</evidence>